<dbReference type="OrthoDB" id="9811121at2"/>
<dbReference type="InterPro" id="IPR000182">
    <property type="entry name" value="GNAT_dom"/>
</dbReference>
<dbReference type="Gene3D" id="3.40.630.30">
    <property type="match status" value="1"/>
</dbReference>
<evidence type="ECO:0000259" key="1">
    <source>
        <dbReference type="PROSITE" id="PS51186"/>
    </source>
</evidence>
<organism evidence="2 3">
    <name type="scientific">Bacillus taeanensis</name>
    <dbReference type="NCBI Taxonomy" id="273032"/>
    <lineage>
        <taxon>Bacteria</taxon>
        <taxon>Bacillati</taxon>
        <taxon>Bacillota</taxon>
        <taxon>Bacilli</taxon>
        <taxon>Bacillales</taxon>
        <taxon>Bacillaceae</taxon>
        <taxon>Bacillus</taxon>
    </lineage>
</organism>
<keyword evidence="2" id="KW-0808">Transferase</keyword>
<feature type="domain" description="N-acetyltransferase" evidence="1">
    <location>
        <begin position="17"/>
        <end position="218"/>
    </location>
</feature>
<protein>
    <submittedName>
        <fullName evidence="2">GNAT family N-acetyltransferase</fullName>
    </submittedName>
</protein>
<dbReference type="InterPro" id="IPR016181">
    <property type="entry name" value="Acyl_CoA_acyltransferase"/>
</dbReference>
<comment type="caution">
    <text evidence="2">The sequence shown here is derived from an EMBL/GenBank/DDBJ whole genome shotgun (WGS) entry which is preliminary data.</text>
</comment>
<dbReference type="EMBL" id="QOCW01000003">
    <property type="protein sequence ID" value="RBW70816.1"/>
    <property type="molecule type" value="Genomic_DNA"/>
</dbReference>
<dbReference type="AlphaFoldDB" id="A0A366XYY4"/>
<dbReference type="GO" id="GO:0016747">
    <property type="term" value="F:acyltransferase activity, transferring groups other than amino-acyl groups"/>
    <property type="evidence" value="ECO:0007669"/>
    <property type="project" value="InterPro"/>
</dbReference>
<evidence type="ECO:0000313" key="2">
    <source>
        <dbReference type="EMBL" id="RBW70816.1"/>
    </source>
</evidence>
<dbReference type="PROSITE" id="PS51186">
    <property type="entry name" value="GNAT"/>
    <property type="match status" value="1"/>
</dbReference>
<evidence type="ECO:0000313" key="3">
    <source>
        <dbReference type="Proteomes" id="UP000253314"/>
    </source>
</evidence>
<dbReference type="RefSeq" id="WP_113804809.1">
    <property type="nucleotide sequence ID" value="NZ_QOCW01000003.1"/>
</dbReference>
<dbReference type="SUPFAM" id="SSF55729">
    <property type="entry name" value="Acyl-CoA N-acyltransferases (Nat)"/>
    <property type="match status" value="1"/>
</dbReference>
<dbReference type="Pfam" id="PF00583">
    <property type="entry name" value="Acetyltransf_1"/>
    <property type="match status" value="1"/>
</dbReference>
<dbReference type="CDD" id="cd04301">
    <property type="entry name" value="NAT_SF"/>
    <property type="match status" value="1"/>
</dbReference>
<name>A0A366XYY4_9BACI</name>
<proteinExistence type="predicted"/>
<accession>A0A366XYY4</accession>
<reference evidence="2 3" key="1">
    <citation type="submission" date="2018-07" db="EMBL/GenBank/DDBJ databases">
        <title>Lottiidibacillus patelloidae gen. nov., sp. nov., isolated from the intestinal tract of a marine limpet and the reclassification of B. taeanensis BH030017T, B. algicola KMM 3737T and B. hwajinpoensis SW-72T as genus Lottiidibacillus.</title>
        <authorList>
            <person name="Liu R."/>
            <person name="Huang Z."/>
        </authorList>
    </citation>
    <scope>NUCLEOTIDE SEQUENCE [LARGE SCALE GENOMIC DNA]</scope>
    <source>
        <strain evidence="2 3">BH030017</strain>
    </source>
</reference>
<sequence>MYRKECYVFDQNQPIPAVVRNYEEKDFSELINVQQECFPPPFPSELWWNKEQLHNHVTLFREGALCMEVNGKIAGSMTGLLVQYKPSDPDHTWEEITDNGYIRNHDHNGNTLYVVDISVRPSYRKLGLGKLLMQSMYDVVIHKRLERLLGGGRMPGYHKRADKITAEQYLQEIVEGKSKDPVITFLLRCGRTPVKAAANYLEDQESCNYGALMEWKNPFYINVSHND</sequence>
<gene>
    <name evidence="2" type="ORF">DS031_04920</name>
</gene>
<dbReference type="Proteomes" id="UP000253314">
    <property type="component" value="Unassembled WGS sequence"/>
</dbReference>
<keyword evidence="3" id="KW-1185">Reference proteome</keyword>